<proteinExistence type="inferred from homology"/>
<dbReference type="NCBIfam" id="TIGR00125">
    <property type="entry name" value="cyt_tran_rel"/>
    <property type="match status" value="1"/>
</dbReference>
<comment type="caution">
    <text evidence="12">The sequence shown here is derived from an EMBL/GenBank/DDBJ whole genome shotgun (WGS) entry which is preliminary data.</text>
</comment>
<dbReference type="AlphaFoldDB" id="A0A5D4RZP7"/>
<dbReference type="NCBIfam" id="NF000841">
    <property type="entry name" value="PRK00071.1-4"/>
    <property type="match status" value="1"/>
</dbReference>
<evidence type="ECO:0000256" key="4">
    <source>
        <dbReference type="ARBA" id="ARBA00022679"/>
    </source>
</evidence>
<comment type="function">
    <text evidence="1 10">Catalyzes the reversible adenylation of nicotinate mononucleotide (NaMN) to nicotinic acid adenine dinucleotide (NaAD).</text>
</comment>
<keyword evidence="4 10" id="KW-0808">Transferase</keyword>
<dbReference type="GO" id="GO:0009435">
    <property type="term" value="P:NAD+ biosynthetic process"/>
    <property type="evidence" value="ECO:0007669"/>
    <property type="project" value="UniProtKB-UniRule"/>
</dbReference>
<evidence type="ECO:0000259" key="11">
    <source>
        <dbReference type="Pfam" id="PF01467"/>
    </source>
</evidence>
<accession>A0A5D4RZP7</accession>
<dbReference type="PANTHER" id="PTHR39321:SF3">
    <property type="entry name" value="PHOSPHOPANTETHEINE ADENYLYLTRANSFERASE"/>
    <property type="match status" value="1"/>
</dbReference>
<keyword evidence="8 10" id="KW-0520">NAD</keyword>
<dbReference type="GO" id="GO:0005524">
    <property type="term" value="F:ATP binding"/>
    <property type="evidence" value="ECO:0007669"/>
    <property type="project" value="UniProtKB-KW"/>
</dbReference>
<gene>
    <name evidence="10" type="primary">nadD</name>
    <name evidence="12" type="ORF">FZC83_04660</name>
</gene>
<organism evidence="12 13">
    <name type="scientific">Rossellomorea marisflavi</name>
    <dbReference type="NCBI Taxonomy" id="189381"/>
    <lineage>
        <taxon>Bacteria</taxon>
        <taxon>Bacillati</taxon>
        <taxon>Bacillota</taxon>
        <taxon>Bacilli</taxon>
        <taxon>Bacillales</taxon>
        <taxon>Bacillaceae</taxon>
        <taxon>Rossellomorea</taxon>
    </lineage>
</organism>
<dbReference type="NCBIfam" id="TIGR00482">
    <property type="entry name" value="nicotinate (nicotinamide) nucleotide adenylyltransferase"/>
    <property type="match status" value="1"/>
</dbReference>
<sequence>MNMKIGILGGTFNPPHMGHLIVAEQVRDQAGLDEVWFMPNAVPPHKVMESNVTAIQRVTMIKEAIKGHPHFRVESIELEREGPSYTYETMRLLREKYPHHEFSFIIGGDMVEYLPNWKEIDELLSTITFIGVNRPQYSTDSPYEITSLDIPAIDISSSTIRNLAKDKRSFRYLVPDDVYRLIKGEKLYE</sequence>
<evidence type="ECO:0000256" key="10">
    <source>
        <dbReference type="HAMAP-Rule" id="MF_00244"/>
    </source>
</evidence>
<dbReference type="RefSeq" id="WP_082529671.1">
    <property type="nucleotide sequence ID" value="NZ_VTEQ01000001.1"/>
</dbReference>
<evidence type="ECO:0000256" key="1">
    <source>
        <dbReference type="ARBA" id="ARBA00002324"/>
    </source>
</evidence>
<evidence type="ECO:0000256" key="7">
    <source>
        <dbReference type="ARBA" id="ARBA00022840"/>
    </source>
</evidence>
<dbReference type="EMBL" id="VTEQ01000001">
    <property type="protein sequence ID" value="TYS56865.1"/>
    <property type="molecule type" value="Genomic_DNA"/>
</dbReference>
<protein>
    <recommendedName>
        <fullName evidence="10">Probable nicotinate-nucleotide adenylyltransferase</fullName>
        <ecNumber evidence="10">2.7.7.18</ecNumber>
    </recommendedName>
    <alternativeName>
        <fullName evidence="10">Deamido-NAD(+) diphosphorylase</fullName>
    </alternativeName>
    <alternativeName>
        <fullName evidence="10">Deamido-NAD(+) pyrophosphorylase</fullName>
    </alternativeName>
    <alternativeName>
        <fullName evidence="10">Nicotinate mononucleotide adenylyltransferase</fullName>
        <shortName evidence="10">NaMN adenylyltransferase</shortName>
    </alternativeName>
</protein>
<comment type="catalytic activity">
    <reaction evidence="9 10">
        <text>nicotinate beta-D-ribonucleotide + ATP + H(+) = deamido-NAD(+) + diphosphate</text>
        <dbReference type="Rhea" id="RHEA:22860"/>
        <dbReference type="ChEBI" id="CHEBI:15378"/>
        <dbReference type="ChEBI" id="CHEBI:30616"/>
        <dbReference type="ChEBI" id="CHEBI:33019"/>
        <dbReference type="ChEBI" id="CHEBI:57502"/>
        <dbReference type="ChEBI" id="CHEBI:58437"/>
        <dbReference type="EC" id="2.7.7.18"/>
    </reaction>
</comment>
<dbReference type="CDD" id="cd02165">
    <property type="entry name" value="NMNAT"/>
    <property type="match status" value="1"/>
</dbReference>
<name>A0A5D4RZP7_9BACI</name>
<dbReference type="PANTHER" id="PTHR39321">
    <property type="entry name" value="NICOTINATE-NUCLEOTIDE ADENYLYLTRANSFERASE-RELATED"/>
    <property type="match status" value="1"/>
</dbReference>
<feature type="domain" description="Cytidyltransferase-like" evidence="11">
    <location>
        <begin position="7"/>
        <end position="162"/>
    </location>
</feature>
<dbReference type="InterPro" id="IPR005248">
    <property type="entry name" value="NadD/NMNAT"/>
</dbReference>
<evidence type="ECO:0000256" key="9">
    <source>
        <dbReference type="ARBA" id="ARBA00048721"/>
    </source>
</evidence>
<evidence type="ECO:0000313" key="13">
    <source>
        <dbReference type="Proteomes" id="UP000322997"/>
    </source>
</evidence>
<reference evidence="12 13" key="1">
    <citation type="submission" date="2019-08" db="EMBL/GenBank/DDBJ databases">
        <title>Bacillus genomes from the desert of Cuatro Cienegas, Coahuila.</title>
        <authorList>
            <person name="Olmedo-Alvarez G."/>
        </authorList>
    </citation>
    <scope>NUCLEOTIDE SEQUENCE [LARGE SCALE GENOMIC DNA]</scope>
    <source>
        <strain evidence="12 13">CH108_3D</strain>
    </source>
</reference>
<keyword evidence="5 10" id="KW-0548">Nucleotidyltransferase</keyword>
<dbReference type="InterPro" id="IPR014729">
    <property type="entry name" value="Rossmann-like_a/b/a_fold"/>
</dbReference>
<keyword evidence="7 10" id="KW-0067">ATP-binding</keyword>
<dbReference type="Gene3D" id="3.40.50.620">
    <property type="entry name" value="HUPs"/>
    <property type="match status" value="1"/>
</dbReference>
<dbReference type="Pfam" id="PF01467">
    <property type="entry name" value="CTP_transf_like"/>
    <property type="match status" value="1"/>
</dbReference>
<dbReference type="HAMAP" id="MF_00244">
    <property type="entry name" value="NaMN_adenylyltr"/>
    <property type="match status" value="1"/>
</dbReference>
<evidence type="ECO:0000256" key="3">
    <source>
        <dbReference type="ARBA" id="ARBA00022642"/>
    </source>
</evidence>
<comment type="pathway">
    <text evidence="2 10">Cofactor biosynthesis; NAD(+) biosynthesis; deamido-NAD(+) from nicotinate D-ribonucleotide: step 1/1.</text>
</comment>
<keyword evidence="3 10" id="KW-0662">Pyridine nucleotide biosynthesis</keyword>
<dbReference type="InterPro" id="IPR004821">
    <property type="entry name" value="Cyt_trans-like"/>
</dbReference>
<evidence type="ECO:0000313" key="12">
    <source>
        <dbReference type="EMBL" id="TYS56865.1"/>
    </source>
</evidence>
<dbReference type="NCBIfam" id="NF000840">
    <property type="entry name" value="PRK00071.1-3"/>
    <property type="match status" value="1"/>
</dbReference>
<dbReference type="UniPathway" id="UPA00253">
    <property type="reaction ID" value="UER00332"/>
</dbReference>
<keyword evidence="6 10" id="KW-0547">Nucleotide-binding</keyword>
<dbReference type="SUPFAM" id="SSF52374">
    <property type="entry name" value="Nucleotidylyl transferase"/>
    <property type="match status" value="1"/>
</dbReference>
<evidence type="ECO:0000256" key="2">
    <source>
        <dbReference type="ARBA" id="ARBA00005019"/>
    </source>
</evidence>
<evidence type="ECO:0000256" key="6">
    <source>
        <dbReference type="ARBA" id="ARBA00022741"/>
    </source>
</evidence>
<dbReference type="EC" id="2.7.7.18" evidence="10"/>
<comment type="similarity">
    <text evidence="10">Belongs to the NadD family.</text>
</comment>
<evidence type="ECO:0000256" key="5">
    <source>
        <dbReference type="ARBA" id="ARBA00022695"/>
    </source>
</evidence>
<dbReference type="GO" id="GO:0004515">
    <property type="term" value="F:nicotinate-nucleotide adenylyltransferase activity"/>
    <property type="evidence" value="ECO:0007669"/>
    <property type="project" value="UniProtKB-UniRule"/>
</dbReference>
<evidence type="ECO:0000256" key="8">
    <source>
        <dbReference type="ARBA" id="ARBA00023027"/>
    </source>
</evidence>
<dbReference type="Proteomes" id="UP000322997">
    <property type="component" value="Unassembled WGS sequence"/>
</dbReference>